<evidence type="ECO:0000313" key="3">
    <source>
        <dbReference type="EMBL" id="CAH3034841.1"/>
    </source>
</evidence>
<dbReference type="Pfam" id="PF03171">
    <property type="entry name" value="2OG-FeII_Oxy"/>
    <property type="match status" value="1"/>
</dbReference>
<dbReference type="EMBL" id="CALNXK010000003">
    <property type="protein sequence ID" value="CAH3034841.1"/>
    <property type="molecule type" value="Genomic_DNA"/>
</dbReference>
<evidence type="ECO:0000313" key="4">
    <source>
        <dbReference type="Proteomes" id="UP001159405"/>
    </source>
</evidence>
<feature type="domain" description="Fe2OG dioxygenase" evidence="2">
    <location>
        <begin position="176"/>
        <end position="285"/>
    </location>
</feature>
<dbReference type="PANTHER" id="PTHR47990">
    <property type="entry name" value="2-OXOGLUTARATE (2OG) AND FE(II)-DEPENDENT OXYGENASE SUPERFAMILY PROTEIN-RELATED"/>
    <property type="match status" value="1"/>
</dbReference>
<dbReference type="PRINTS" id="PR00682">
    <property type="entry name" value="IPNSYNTHASE"/>
</dbReference>
<evidence type="ECO:0000256" key="1">
    <source>
        <dbReference type="RuleBase" id="RU003682"/>
    </source>
</evidence>
<proteinExistence type="inferred from homology"/>
<organism evidence="3 4">
    <name type="scientific">Porites lobata</name>
    <dbReference type="NCBI Taxonomy" id="104759"/>
    <lineage>
        <taxon>Eukaryota</taxon>
        <taxon>Metazoa</taxon>
        <taxon>Cnidaria</taxon>
        <taxon>Anthozoa</taxon>
        <taxon>Hexacorallia</taxon>
        <taxon>Scleractinia</taxon>
        <taxon>Fungiina</taxon>
        <taxon>Poritidae</taxon>
        <taxon>Porites</taxon>
    </lineage>
</organism>
<dbReference type="SUPFAM" id="SSF51197">
    <property type="entry name" value="Clavaminate synthase-like"/>
    <property type="match status" value="1"/>
</dbReference>
<accession>A0ABN8MSD6</accession>
<protein>
    <recommendedName>
        <fullName evidence="2">Fe2OG dioxygenase domain-containing protein</fullName>
    </recommendedName>
</protein>
<comment type="caution">
    <text evidence="3">The sequence shown here is derived from an EMBL/GenBank/DDBJ whole genome shotgun (WGS) entry which is preliminary data.</text>
</comment>
<dbReference type="Pfam" id="PF14226">
    <property type="entry name" value="DIOX_N"/>
    <property type="match status" value="1"/>
</dbReference>
<dbReference type="InterPro" id="IPR044861">
    <property type="entry name" value="IPNS-like_FE2OG_OXY"/>
</dbReference>
<dbReference type="InterPro" id="IPR005123">
    <property type="entry name" value="Oxoglu/Fe-dep_dioxygenase_dom"/>
</dbReference>
<comment type="similarity">
    <text evidence="1">Belongs to the iron/ascorbate-dependent oxidoreductase family.</text>
</comment>
<gene>
    <name evidence="3" type="ORF">PLOB_00025377</name>
</gene>
<dbReference type="Proteomes" id="UP001159405">
    <property type="component" value="Unassembled WGS sequence"/>
</dbReference>
<sequence>MAATVTDIPVVDFSAMSLDNKDPLSENDQAIRIVANEVYRAFSTTGFVYLKNHGISKETVDTVFETFDQFFNLSPEVKAKYAKTDVTSANGWDAVERERLNPDRPGDLKESFDVECLDKKFMWPNNELPNFRNTVISFYQTVSDLALRILTVMAVGLELEPDAFTRYFKKMGTSEGATQLRYNFYPKVGELKQVKTDQIRCGEHTDYGAITVLFQDSIGGLEVKNVKGQFVPAPPIEGTVLVNIADLMQRWTADKLKSSVHRVLIPESEQTRSVARRSLVLFTDPDLNEVIECVDGSNKYPPITTRDWKKKRLLETYSY</sequence>
<keyword evidence="1" id="KW-0408">Iron</keyword>
<evidence type="ECO:0000259" key="2">
    <source>
        <dbReference type="PROSITE" id="PS51471"/>
    </source>
</evidence>
<keyword evidence="1" id="KW-0560">Oxidoreductase</keyword>
<dbReference type="InterPro" id="IPR026992">
    <property type="entry name" value="DIOX_N"/>
</dbReference>
<dbReference type="PROSITE" id="PS51471">
    <property type="entry name" value="FE2OG_OXY"/>
    <property type="match status" value="1"/>
</dbReference>
<name>A0ABN8MSD6_9CNID</name>
<dbReference type="InterPro" id="IPR050231">
    <property type="entry name" value="Iron_ascorbate_oxido_reductase"/>
</dbReference>
<dbReference type="Gene3D" id="2.60.120.330">
    <property type="entry name" value="B-lactam Antibiotic, Isopenicillin N Synthase, Chain"/>
    <property type="match status" value="1"/>
</dbReference>
<keyword evidence="1" id="KW-0479">Metal-binding</keyword>
<reference evidence="3 4" key="1">
    <citation type="submission" date="2022-05" db="EMBL/GenBank/DDBJ databases">
        <authorList>
            <consortium name="Genoscope - CEA"/>
            <person name="William W."/>
        </authorList>
    </citation>
    <scope>NUCLEOTIDE SEQUENCE [LARGE SCALE GENOMIC DNA]</scope>
</reference>
<keyword evidence="4" id="KW-1185">Reference proteome</keyword>
<dbReference type="InterPro" id="IPR027443">
    <property type="entry name" value="IPNS-like_sf"/>
</dbReference>